<feature type="compositionally biased region" description="Basic and acidic residues" evidence="1">
    <location>
        <begin position="198"/>
        <end position="214"/>
    </location>
</feature>
<dbReference type="EMBL" id="BMQN01000007">
    <property type="protein sequence ID" value="GGR99827.1"/>
    <property type="molecule type" value="Genomic_DNA"/>
</dbReference>
<reference evidence="3" key="1">
    <citation type="journal article" date="2019" name="Int. J. Syst. Evol. Microbiol.">
        <title>The Global Catalogue of Microorganisms (GCM) 10K type strain sequencing project: providing services to taxonomists for standard genome sequencing and annotation.</title>
        <authorList>
            <consortium name="The Broad Institute Genomics Platform"/>
            <consortium name="The Broad Institute Genome Sequencing Center for Infectious Disease"/>
            <person name="Wu L."/>
            <person name="Ma J."/>
        </authorList>
    </citation>
    <scope>NUCLEOTIDE SEQUENCE [LARGE SCALE GENOMIC DNA]</scope>
    <source>
        <strain evidence="3">JCM 31405</strain>
    </source>
</reference>
<sequence length="626" mass="67949">MFTPPERKAPRGQPHQQPAPTPAAPAPTSRPILDIARKLRGAGAAAKTGRPPELEGPQQRHWRVTILSGHGQSMGTHQSADFQAAVWRGQMDPNRQTECHWVLKRDSKEGFTTVQRGAGQQYQVSGLAPGLYVLECSLVQKDAPRAFQASADAVAVSTRPRLAGSLQLRFPPTGARRPGASDHQQEAHPSNPFVGGPWHRDEPGLRGDDGELKGSAEQAAQDSVPVGPEGETVVARDEYQFRVSRPEDYTRAVLDRHREELPLGSLEEELQLIPEQNADNAASINPDKSPVTAKSDRLRDRVNLPNILPGMGATDSSSDRDVTRVHAVLSQNDGIDVHLRLFMATIRRGNERFIRLVELPLMNTPDDANRIRSYDGDVIRKPGDEFGSFMTAIQAYAEKSPHGHGALRFEVEGRADLAGTLLKGPSELALAAENIDQLAEITKLLAMIPPISTPMGVATALLSAGSASLKAADQYNRGEDNTEAAADAVVSLLEFGGGLSPKGTGQEVWKASKRVFEAARNATRVAQAVQNHQEVDPDDALKVLKDALAFGRVVAPETFAPSHYAIGTRRVIVRLSQAYRLGEKMVEYVNLPEDFSQKFTELASTGGLSDAERLARLTQLMKSALE</sequence>
<proteinExistence type="predicted"/>
<keyword evidence="3" id="KW-1185">Reference proteome</keyword>
<comment type="caution">
    <text evidence="2">The sequence shown here is derived from an EMBL/GenBank/DDBJ whole genome shotgun (WGS) entry which is preliminary data.</text>
</comment>
<feature type="region of interest" description="Disordered" evidence="1">
    <location>
        <begin position="165"/>
        <end position="229"/>
    </location>
</feature>
<dbReference type="RefSeq" id="WP_189073801.1">
    <property type="nucleotide sequence ID" value="NZ_BMQN01000007.1"/>
</dbReference>
<evidence type="ECO:0000313" key="2">
    <source>
        <dbReference type="EMBL" id="GGR99827.1"/>
    </source>
</evidence>
<protein>
    <submittedName>
        <fullName evidence="2">Uncharacterized protein</fullName>
    </submittedName>
</protein>
<dbReference type="Proteomes" id="UP000644548">
    <property type="component" value="Unassembled WGS sequence"/>
</dbReference>
<evidence type="ECO:0000313" key="3">
    <source>
        <dbReference type="Proteomes" id="UP000644548"/>
    </source>
</evidence>
<organism evidence="2 3">
    <name type="scientific">Deinococcus sedimenti</name>
    <dbReference type="NCBI Taxonomy" id="1867090"/>
    <lineage>
        <taxon>Bacteria</taxon>
        <taxon>Thermotogati</taxon>
        <taxon>Deinococcota</taxon>
        <taxon>Deinococci</taxon>
        <taxon>Deinococcales</taxon>
        <taxon>Deinococcaceae</taxon>
        <taxon>Deinococcus</taxon>
    </lineage>
</organism>
<name>A0ABQ2S5M5_9DEIO</name>
<gene>
    <name evidence="2" type="ORF">GCM10008960_28120</name>
</gene>
<feature type="region of interest" description="Disordered" evidence="1">
    <location>
        <begin position="1"/>
        <end position="59"/>
    </location>
</feature>
<evidence type="ECO:0000256" key="1">
    <source>
        <dbReference type="SAM" id="MobiDB-lite"/>
    </source>
</evidence>
<accession>A0ABQ2S5M5</accession>